<dbReference type="KEGG" id="liu:OU989_10560"/>
<evidence type="ECO:0000256" key="3">
    <source>
        <dbReference type="ARBA" id="ARBA00022692"/>
    </source>
</evidence>
<evidence type="ECO:0000256" key="4">
    <source>
        <dbReference type="ARBA" id="ARBA00022989"/>
    </source>
</evidence>
<dbReference type="Gene3D" id="1.20.1250.20">
    <property type="entry name" value="MFS general substrate transporter like domains"/>
    <property type="match status" value="1"/>
</dbReference>
<organism evidence="7 8">
    <name type="scientific">Lysinibacillus irui</name>
    <dbReference type="NCBI Taxonomy" id="2998077"/>
    <lineage>
        <taxon>Bacteria</taxon>
        <taxon>Bacillati</taxon>
        <taxon>Bacillota</taxon>
        <taxon>Bacilli</taxon>
        <taxon>Bacillales</taxon>
        <taxon>Bacillaceae</taxon>
        <taxon>Lysinibacillus</taxon>
    </lineage>
</organism>
<feature type="transmembrane region" description="Helical" evidence="6">
    <location>
        <begin position="225"/>
        <end position="243"/>
    </location>
</feature>
<dbReference type="InterPro" id="IPR011701">
    <property type="entry name" value="MFS"/>
</dbReference>
<evidence type="ECO:0000256" key="1">
    <source>
        <dbReference type="ARBA" id="ARBA00004651"/>
    </source>
</evidence>
<evidence type="ECO:0000313" key="7">
    <source>
        <dbReference type="EMBL" id="WDV08885.1"/>
    </source>
</evidence>
<dbReference type="GO" id="GO:0022857">
    <property type="term" value="F:transmembrane transporter activity"/>
    <property type="evidence" value="ECO:0007669"/>
    <property type="project" value="InterPro"/>
</dbReference>
<evidence type="ECO:0000256" key="6">
    <source>
        <dbReference type="SAM" id="Phobius"/>
    </source>
</evidence>
<protein>
    <submittedName>
        <fullName evidence="7">MFS transporter</fullName>
    </submittedName>
</protein>
<dbReference type="PANTHER" id="PTHR23513">
    <property type="entry name" value="INTEGRAL MEMBRANE EFFLUX PROTEIN-RELATED"/>
    <property type="match status" value="1"/>
</dbReference>
<evidence type="ECO:0000313" key="8">
    <source>
        <dbReference type="Proteomes" id="UP001219585"/>
    </source>
</evidence>
<dbReference type="Pfam" id="PF07690">
    <property type="entry name" value="MFS_1"/>
    <property type="match status" value="1"/>
</dbReference>
<accession>A0AAJ5RVZ4</accession>
<dbReference type="Proteomes" id="UP001219585">
    <property type="component" value="Chromosome"/>
</dbReference>
<gene>
    <name evidence="7" type="ORF">OU989_10560</name>
</gene>
<proteinExistence type="predicted"/>
<evidence type="ECO:0000256" key="2">
    <source>
        <dbReference type="ARBA" id="ARBA00022475"/>
    </source>
</evidence>
<dbReference type="InterPro" id="IPR036259">
    <property type="entry name" value="MFS_trans_sf"/>
</dbReference>
<reference evidence="7" key="1">
    <citation type="submission" date="2022-11" db="EMBL/GenBank/DDBJ databases">
        <title>Lysinibacillus irui.</title>
        <authorList>
            <person name="Akintayo S.O."/>
        </authorList>
    </citation>
    <scope>NUCLEOTIDE SEQUENCE</scope>
    <source>
        <strain evidence="7">IRB4-01</strain>
    </source>
</reference>
<feature type="transmembrane region" description="Helical" evidence="6">
    <location>
        <begin position="255"/>
        <end position="273"/>
    </location>
</feature>
<feature type="transmembrane region" description="Helical" evidence="6">
    <location>
        <begin position="169"/>
        <end position="187"/>
    </location>
</feature>
<feature type="transmembrane region" description="Helical" evidence="6">
    <location>
        <begin position="347"/>
        <end position="366"/>
    </location>
</feature>
<comment type="subcellular location">
    <subcellularLocation>
        <location evidence="1">Cell membrane</location>
        <topology evidence="1">Multi-pass membrane protein</topology>
    </subcellularLocation>
</comment>
<keyword evidence="3 6" id="KW-0812">Transmembrane</keyword>
<name>A0AAJ5RVZ4_9BACI</name>
<feature type="transmembrane region" description="Helical" evidence="6">
    <location>
        <begin position="372"/>
        <end position="391"/>
    </location>
</feature>
<dbReference type="CDD" id="cd06173">
    <property type="entry name" value="MFS_MefA_like"/>
    <property type="match status" value="1"/>
</dbReference>
<sequence length="398" mass="43906">MNKKNRSFSILLTGQSLADIGDILYIVSVISIIYRLTNSAISTALVPFIITSSMLISSLLTPIFTTKCPLNRLLTISQGCKTAVLVGLASYVEWVGAKPIVVYIYVMIAIIALLDGCANPIRQSLLPHYVEEKDLLRANSIAESVIQSIQVGSWFVGSSLLILFTPSQLLWVVVFLFFLATVLLNLLPDVPWKQSQQTKKRQLLVEGWQTILQSPVLKIAARMDLLESIAGAAWVAAILLVFVEEALQVSSQWWGYLNGIFFIGMIIGSMICLKWTSVVDRKKAVFICGGALLSAIFTLFFAFSPTALLALLCSFMIGICGQLKNIPQQTIVQISVTKEKLPTVYTSLNVIVTGVFGISSFILGILSEWYGVRMVFVVSSMMLFVVSLIAYKNKKFFT</sequence>
<dbReference type="RefSeq" id="WP_274797109.1">
    <property type="nucleotide sequence ID" value="NZ_CP113527.1"/>
</dbReference>
<dbReference type="EMBL" id="CP113527">
    <property type="protein sequence ID" value="WDV08885.1"/>
    <property type="molecule type" value="Genomic_DNA"/>
</dbReference>
<feature type="transmembrane region" description="Helical" evidence="6">
    <location>
        <begin position="100"/>
        <end position="121"/>
    </location>
</feature>
<feature type="transmembrane region" description="Helical" evidence="6">
    <location>
        <begin position="12"/>
        <end position="34"/>
    </location>
</feature>
<dbReference type="PANTHER" id="PTHR23513:SF19">
    <property type="entry name" value="MAJOR FACILITATOR SUPERFAMILY (MFS) PROFILE DOMAIN-CONTAINING PROTEIN"/>
    <property type="match status" value="1"/>
</dbReference>
<keyword evidence="5 6" id="KW-0472">Membrane</keyword>
<evidence type="ECO:0000256" key="5">
    <source>
        <dbReference type="ARBA" id="ARBA00023136"/>
    </source>
</evidence>
<keyword evidence="2" id="KW-1003">Cell membrane</keyword>
<keyword evidence="4 6" id="KW-1133">Transmembrane helix</keyword>
<feature type="transmembrane region" description="Helical" evidence="6">
    <location>
        <begin position="285"/>
        <end position="303"/>
    </location>
</feature>
<dbReference type="SUPFAM" id="SSF103473">
    <property type="entry name" value="MFS general substrate transporter"/>
    <property type="match status" value="1"/>
</dbReference>
<feature type="transmembrane region" description="Helical" evidence="6">
    <location>
        <begin position="40"/>
        <end position="61"/>
    </location>
</feature>
<feature type="transmembrane region" description="Helical" evidence="6">
    <location>
        <begin position="309"/>
        <end position="326"/>
    </location>
</feature>
<dbReference type="GO" id="GO:0005886">
    <property type="term" value="C:plasma membrane"/>
    <property type="evidence" value="ECO:0007669"/>
    <property type="project" value="UniProtKB-SubCell"/>
</dbReference>
<dbReference type="AlphaFoldDB" id="A0AAJ5RVZ4"/>